<name>A0A699X1P7_TANCI</name>
<dbReference type="EMBL" id="BKCJ011774872">
    <property type="protein sequence ID" value="GFD51826.1"/>
    <property type="molecule type" value="Genomic_DNA"/>
</dbReference>
<feature type="non-terminal residue" evidence="1">
    <location>
        <position position="1"/>
    </location>
</feature>
<proteinExistence type="predicted"/>
<sequence>SYEVIKSSVKNLVPIPIEYEVTSDDESECDVPVKDESSPKFTTFLNPLFDCNDDFTFSDDESLSNENVLMENF</sequence>
<dbReference type="AlphaFoldDB" id="A0A699X1P7"/>
<reference evidence="1" key="1">
    <citation type="journal article" date="2019" name="Sci. Rep.">
        <title>Draft genome of Tanacetum cinerariifolium, the natural source of mosquito coil.</title>
        <authorList>
            <person name="Yamashiro T."/>
            <person name="Shiraishi A."/>
            <person name="Satake H."/>
            <person name="Nakayama K."/>
        </authorList>
    </citation>
    <scope>NUCLEOTIDE SEQUENCE</scope>
</reference>
<accession>A0A699X1P7</accession>
<organism evidence="1">
    <name type="scientific">Tanacetum cinerariifolium</name>
    <name type="common">Dalmatian daisy</name>
    <name type="synonym">Chrysanthemum cinerariifolium</name>
    <dbReference type="NCBI Taxonomy" id="118510"/>
    <lineage>
        <taxon>Eukaryota</taxon>
        <taxon>Viridiplantae</taxon>
        <taxon>Streptophyta</taxon>
        <taxon>Embryophyta</taxon>
        <taxon>Tracheophyta</taxon>
        <taxon>Spermatophyta</taxon>
        <taxon>Magnoliopsida</taxon>
        <taxon>eudicotyledons</taxon>
        <taxon>Gunneridae</taxon>
        <taxon>Pentapetalae</taxon>
        <taxon>asterids</taxon>
        <taxon>campanulids</taxon>
        <taxon>Asterales</taxon>
        <taxon>Asteraceae</taxon>
        <taxon>Asteroideae</taxon>
        <taxon>Anthemideae</taxon>
        <taxon>Anthemidinae</taxon>
        <taxon>Tanacetum</taxon>
    </lineage>
</organism>
<protein>
    <submittedName>
        <fullName evidence="1">Uncharacterized protein</fullName>
    </submittedName>
</protein>
<gene>
    <name evidence="1" type="ORF">Tci_923795</name>
</gene>
<evidence type="ECO:0000313" key="1">
    <source>
        <dbReference type="EMBL" id="GFD51826.1"/>
    </source>
</evidence>
<comment type="caution">
    <text evidence="1">The sequence shown here is derived from an EMBL/GenBank/DDBJ whole genome shotgun (WGS) entry which is preliminary data.</text>
</comment>